<dbReference type="InterPro" id="IPR002889">
    <property type="entry name" value="WSC_carb-bd"/>
</dbReference>
<evidence type="ECO:0000313" key="4">
    <source>
        <dbReference type="Proteomes" id="UP000266861"/>
    </source>
</evidence>
<name>A0A397I3M3_9GLOM</name>
<dbReference type="OrthoDB" id="2384258at2759"/>
<comment type="caution">
    <text evidence="3">The sequence shown here is derived from an EMBL/GenBank/DDBJ whole genome shotgun (WGS) entry which is preliminary data.</text>
</comment>
<accession>A0A397I3M3</accession>
<dbReference type="Pfam" id="PF01822">
    <property type="entry name" value="WSC"/>
    <property type="match status" value="1"/>
</dbReference>
<gene>
    <name evidence="3" type="ORF">Glove_283g84</name>
</gene>
<protein>
    <recommendedName>
        <fullName evidence="2">WSC domain-containing protein</fullName>
    </recommendedName>
</protein>
<keyword evidence="4" id="KW-1185">Reference proteome</keyword>
<sequence length="139" mass="15428">MLRPPGLSFYNPYKDEYTDEDLYPALMDPTSCTIHCVYETGVDIIDKCIKYCIFGYAGLETGSQCFCGNNFISKDINLSLENCSFSCVDTKSEGDNSTSLSRTKIIGITVGVVKRRSETNDTDDTNDRISTPSLITKTD</sequence>
<dbReference type="AlphaFoldDB" id="A0A397I3M3"/>
<evidence type="ECO:0000256" key="1">
    <source>
        <dbReference type="SAM" id="MobiDB-lite"/>
    </source>
</evidence>
<feature type="region of interest" description="Disordered" evidence="1">
    <location>
        <begin position="117"/>
        <end position="139"/>
    </location>
</feature>
<proteinExistence type="predicted"/>
<feature type="compositionally biased region" description="Polar residues" evidence="1">
    <location>
        <begin position="128"/>
        <end position="139"/>
    </location>
</feature>
<organism evidence="3 4">
    <name type="scientific">Diversispora epigaea</name>
    <dbReference type="NCBI Taxonomy" id="1348612"/>
    <lineage>
        <taxon>Eukaryota</taxon>
        <taxon>Fungi</taxon>
        <taxon>Fungi incertae sedis</taxon>
        <taxon>Mucoromycota</taxon>
        <taxon>Glomeromycotina</taxon>
        <taxon>Glomeromycetes</taxon>
        <taxon>Diversisporales</taxon>
        <taxon>Diversisporaceae</taxon>
        <taxon>Diversispora</taxon>
    </lineage>
</organism>
<evidence type="ECO:0000313" key="3">
    <source>
        <dbReference type="EMBL" id="RHZ69547.1"/>
    </source>
</evidence>
<reference evidence="3 4" key="1">
    <citation type="submission" date="2018-08" db="EMBL/GenBank/DDBJ databases">
        <title>Genome and evolution of the arbuscular mycorrhizal fungus Diversispora epigaea (formerly Glomus versiforme) and its bacterial endosymbionts.</title>
        <authorList>
            <person name="Sun X."/>
            <person name="Fei Z."/>
            <person name="Harrison M."/>
        </authorList>
    </citation>
    <scope>NUCLEOTIDE SEQUENCE [LARGE SCALE GENOMIC DNA]</scope>
    <source>
        <strain evidence="3 4">IT104</strain>
    </source>
</reference>
<evidence type="ECO:0000259" key="2">
    <source>
        <dbReference type="Pfam" id="PF01822"/>
    </source>
</evidence>
<dbReference type="EMBL" id="PQFF01000259">
    <property type="protein sequence ID" value="RHZ69547.1"/>
    <property type="molecule type" value="Genomic_DNA"/>
</dbReference>
<feature type="domain" description="WSC" evidence="2">
    <location>
        <begin position="45"/>
        <end position="92"/>
    </location>
</feature>
<dbReference type="Proteomes" id="UP000266861">
    <property type="component" value="Unassembled WGS sequence"/>
</dbReference>